<dbReference type="InterPro" id="IPR011990">
    <property type="entry name" value="TPR-like_helical_dom_sf"/>
</dbReference>
<evidence type="ECO:0000313" key="3">
    <source>
        <dbReference type="EMBL" id="VAX02625.1"/>
    </source>
</evidence>
<dbReference type="AlphaFoldDB" id="A0A3B1B8H7"/>
<organism evidence="3">
    <name type="scientific">hydrothermal vent metagenome</name>
    <dbReference type="NCBI Taxonomy" id="652676"/>
    <lineage>
        <taxon>unclassified sequences</taxon>
        <taxon>metagenomes</taxon>
        <taxon>ecological metagenomes</taxon>
    </lineage>
</organism>
<dbReference type="PANTHER" id="PTHR45586:SF1">
    <property type="entry name" value="LIPOPOLYSACCHARIDE ASSEMBLY PROTEIN B"/>
    <property type="match status" value="1"/>
</dbReference>
<keyword evidence="2" id="KW-0802">TPR repeat</keyword>
<protein>
    <recommendedName>
        <fullName evidence="4">PEP-CTERM system TPR-repeat protein PrsT</fullName>
    </recommendedName>
</protein>
<dbReference type="SUPFAM" id="SSF48452">
    <property type="entry name" value="TPR-like"/>
    <property type="match status" value="3"/>
</dbReference>
<dbReference type="Pfam" id="PF13432">
    <property type="entry name" value="TPR_16"/>
    <property type="match status" value="1"/>
</dbReference>
<dbReference type="EMBL" id="UOFW01000018">
    <property type="protein sequence ID" value="VAX02625.1"/>
    <property type="molecule type" value="Genomic_DNA"/>
</dbReference>
<dbReference type="Pfam" id="PF14559">
    <property type="entry name" value="TPR_19"/>
    <property type="match status" value="1"/>
</dbReference>
<evidence type="ECO:0000256" key="1">
    <source>
        <dbReference type="ARBA" id="ARBA00022737"/>
    </source>
</evidence>
<feature type="non-terminal residue" evidence="3">
    <location>
        <position position="1"/>
    </location>
</feature>
<dbReference type="PROSITE" id="PS50005">
    <property type="entry name" value="TPR"/>
    <property type="match status" value="3"/>
</dbReference>
<dbReference type="Gene3D" id="1.25.40.10">
    <property type="entry name" value="Tetratricopeptide repeat domain"/>
    <property type="match status" value="2"/>
</dbReference>
<dbReference type="Pfam" id="PF13181">
    <property type="entry name" value="TPR_8"/>
    <property type="match status" value="1"/>
</dbReference>
<sequence>KAREWIEPVAKQYPGQLRSQYLLANISLMEKEYDVAKKLSDAILVISPDHLEAAIINGASSYFLGDFENANQKLALFYNRTGSIPALKLLVATKLKLNEDTAAAKLLEDAGQTTEEQTDAELLNLVAIASAKIGKIDTALEAYQKLAKQQPETPSYQNNLAMIQIAQGNYEEGFKNLEKALESQDSETEPGQNLYTLATKALQVRQYDRSAAYIEQYKKIAPGNYKPWTISAVLQAILKNNDAVRLDFEKAMGIAPDVAGIKARYAIFEKIQGNQDKARSLAEQALKLDPSDIGAGKLLLEGLVKDKKFEDVKNIVDNAVQNAAAPAFSKMIFADYYTLLGRPQETLTILAALPQPVKVSASYQLISGKAYLRNGQAQSSVNMLEPFSLNNPNNIQALKYLMQGYVLTGNQEKYQSTLEKIDGLSPNDYGNQIDLAKLYISTGKFDLAEKILNNLKTENAPQALQRDIIRATMETSRDNIKAALAILNPLYKDYPENGGVSTLYARNLANDGQVDKAITVSKSWAAQHPDNVDVKLFLGDLYMRKADNENAVIHYEAIIASENKAPKRVELHAHNNLAMIYMAKNEGKKAIDHAQKAFDMAPNNPSVVDTFAQILMKQGQAEKAVDYFNQALALLPSNDRKNRSLFTLGKARALIENGQNERARNILNRLIKDDPDFPKIDEAKQLLSEI</sequence>
<accession>A0A3B1B8H7</accession>
<reference evidence="3" key="1">
    <citation type="submission" date="2018-06" db="EMBL/GenBank/DDBJ databases">
        <authorList>
            <person name="Zhirakovskaya E."/>
        </authorList>
    </citation>
    <scope>NUCLEOTIDE SEQUENCE</scope>
</reference>
<dbReference type="InterPro" id="IPR051012">
    <property type="entry name" value="CellSynth/LPSAsmb/PSIAsmb"/>
</dbReference>
<evidence type="ECO:0000256" key="2">
    <source>
        <dbReference type="ARBA" id="ARBA00022803"/>
    </source>
</evidence>
<name>A0A3B1B8H7_9ZZZZ</name>
<proteinExistence type="predicted"/>
<gene>
    <name evidence="3" type="ORF">MNBD_ALPHA03-360</name>
</gene>
<dbReference type="PANTHER" id="PTHR45586">
    <property type="entry name" value="TPR REPEAT-CONTAINING PROTEIN PA4667"/>
    <property type="match status" value="1"/>
</dbReference>
<keyword evidence="1" id="KW-0677">Repeat</keyword>
<dbReference type="Pfam" id="PF04733">
    <property type="entry name" value="Coatomer_E"/>
    <property type="match status" value="1"/>
</dbReference>
<dbReference type="InterPro" id="IPR019734">
    <property type="entry name" value="TPR_rpt"/>
</dbReference>
<dbReference type="SMART" id="SM00028">
    <property type="entry name" value="TPR"/>
    <property type="match status" value="8"/>
</dbReference>
<dbReference type="SUPFAM" id="SSF81901">
    <property type="entry name" value="HCP-like"/>
    <property type="match status" value="1"/>
</dbReference>
<evidence type="ECO:0008006" key="4">
    <source>
        <dbReference type="Google" id="ProtNLM"/>
    </source>
</evidence>